<accession>A0A1Y2ERP5</accession>
<evidence type="ECO:0000313" key="2">
    <source>
        <dbReference type="Proteomes" id="UP000193467"/>
    </source>
</evidence>
<keyword evidence="2" id="KW-1185">Reference proteome</keyword>
<dbReference type="STRING" id="106004.A0A1Y2ERP5"/>
<dbReference type="PANTHER" id="PTHR43245">
    <property type="entry name" value="BIFUNCTIONAL POLYMYXIN RESISTANCE PROTEIN ARNA"/>
    <property type="match status" value="1"/>
</dbReference>
<name>A0A1Y2ERP5_9BASI</name>
<dbReference type="EMBL" id="MCGR01000042">
    <property type="protein sequence ID" value="ORY74263.1"/>
    <property type="molecule type" value="Genomic_DNA"/>
</dbReference>
<reference evidence="1 2" key="1">
    <citation type="submission" date="2016-07" db="EMBL/GenBank/DDBJ databases">
        <title>Pervasive Adenine N6-methylation of Active Genes in Fungi.</title>
        <authorList>
            <consortium name="DOE Joint Genome Institute"/>
            <person name="Mondo S.J."/>
            <person name="Dannebaum R.O."/>
            <person name="Kuo R.C."/>
            <person name="Labutti K."/>
            <person name="Haridas S."/>
            <person name="Kuo A."/>
            <person name="Salamov A."/>
            <person name="Ahrendt S.R."/>
            <person name="Lipzen A."/>
            <person name="Sullivan W."/>
            <person name="Andreopoulos W.B."/>
            <person name="Clum A."/>
            <person name="Lindquist E."/>
            <person name="Daum C."/>
            <person name="Ramamoorthy G.K."/>
            <person name="Gryganskyi A."/>
            <person name="Culley D."/>
            <person name="Magnuson J.K."/>
            <person name="James T.Y."/>
            <person name="O'Malley M.A."/>
            <person name="Stajich J.E."/>
            <person name="Spatafora J.W."/>
            <person name="Visel A."/>
            <person name="Grigoriev I.V."/>
        </authorList>
    </citation>
    <scope>NUCLEOTIDE SEQUENCE [LARGE SCALE GENOMIC DNA]</scope>
    <source>
        <strain evidence="1 2">62-1032</strain>
    </source>
</reference>
<evidence type="ECO:0008006" key="3">
    <source>
        <dbReference type="Google" id="ProtNLM"/>
    </source>
</evidence>
<organism evidence="1 2">
    <name type="scientific">Leucosporidium creatinivorum</name>
    <dbReference type="NCBI Taxonomy" id="106004"/>
    <lineage>
        <taxon>Eukaryota</taxon>
        <taxon>Fungi</taxon>
        <taxon>Dikarya</taxon>
        <taxon>Basidiomycota</taxon>
        <taxon>Pucciniomycotina</taxon>
        <taxon>Microbotryomycetes</taxon>
        <taxon>Leucosporidiales</taxon>
        <taxon>Leucosporidium</taxon>
    </lineage>
</organism>
<dbReference type="InParanoid" id="A0A1Y2ERP5"/>
<protein>
    <recommendedName>
        <fullName evidence="3">NAD-dependent epimerase/dehydratase domain-containing protein</fullName>
    </recommendedName>
</protein>
<comment type="caution">
    <text evidence="1">The sequence shown here is derived from an EMBL/GenBank/DDBJ whole genome shotgun (WGS) entry which is preliminary data.</text>
</comment>
<dbReference type="AlphaFoldDB" id="A0A1Y2ERP5"/>
<dbReference type="OrthoDB" id="16464at2759"/>
<evidence type="ECO:0000313" key="1">
    <source>
        <dbReference type="EMBL" id="ORY74263.1"/>
    </source>
</evidence>
<proteinExistence type="predicted"/>
<dbReference type="InterPro" id="IPR036291">
    <property type="entry name" value="NAD(P)-bd_dom_sf"/>
</dbReference>
<gene>
    <name evidence="1" type="ORF">BCR35DRAFT_293345</name>
</gene>
<dbReference type="PANTHER" id="PTHR43245:SF11">
    <property type="entry name" value="LD23561P"/>
    <property type="match status" value="1"/>
</dbReference>
<dbReference type="Proteomes" id="UP000193467">
    <property type="component" value="Unassembled WGS sequence"/>
</dbReference>
<dbReference type="SUPFAM" id="SSF51735">
    <property type="entry name" value="NAD(P)-binding Rossmann-fold domains"/>
    <property type="match status" value="1"/>
</dbReference>
<dbReference type="Gene3D" id="3.40.50.720">
    <property type="entry name" value="NAD(P)-binding Rossmann-like Domain"/>
    <property type="match status" value="1"/>
</dbReference>
<dbReference type="InterPro" id="IPR050177">
    <property type="entry name" value="Lipid_A_modif_metabolic_enz"/>
</dbReference>
<sequence length="433" mass="46778">MATILILGGLGQDGARQLIPYLLSSAGPSPAFLRIVDRYFILPQADPIPSTTYLDLDARQALSKGSKEGKVEYLQGNLLTEATRTKAFTLPEAHGGPAKGFDYVFDFTGEHDYSLPDAVHIERTLRLALLLGKSAVDFKVGAYVRLLATQYKLAGDKKGKVGEQGEGSAEPWGVRAGWLHESARGLAKIEGLNLVLLRPATFYGDYTVTGLTPRVLIGEVYRYLGEKLEFLWKESTAVNTIHSIDFSSAAVAIAEWAAKNGAATVLSQAGEDLPTTLKSNDLIKDVACAAKKEDKVRAAVFSVVDDGETTQKEIAKVIEEVVGVEAGFHGSIISSFAKLNMGDVLEDVNDKHLEGWSALLTASNPPISTTVPISPNTPADLLQPYPISFSNALLKQLTGWAPTRKLDAATVRETVDKFKKEGNWPNAPPKSKR</sequence>